<protein>
    <recommendedName>
        <fullName evidence="1">Anhydro-N-acetylmuramic acid kinase</fullName>
        <ecNumber evidence="1">2.7.1.170</ecNumber>
    </recommendedName>
    <alternativeName>
        <fullName evidence="1">AnhMurNAc kinase</fullName>
    </alternativeName>
</protein>
<comment type="pathway">
    <text evidence="1">Amino-sugar metabolism; 1,6-anhydro-N-acetylmuramate degradation.</text>
</comment>
<dbReference type="GO" id="GO:0005524">
    <property type="term" value="F:ATP binding"/>
    <property type="evidence" value="ECO:0007669"/>
    <property type="project" value="UniProtKB-UniRule"/>
</dbReference>
<dbReference type="HAMAP" id="MF_01270">
    <property type="entry name" value="AnhMurNAc_kinase"/>
    <property type="match status" value="1"/>
</dbReference>
<evidence type="ECO:0000313" key="3">
    <source>
        <dbReference type="Proteomes" id="UP000250744"/>
    </source>
</evidence>
<keyword evidence="1" id="KW-0808">Transferase</keyword>
<dbReference type="GO" id="GO:0006040">
    <property type="term" value="P:amino sugar metabolic process"/>
    <property type="evidence" value="ECO:0007669"/>
    <property type="project" value="InterPro"/>
</dbReference>
<dbReference type="EMBL" id="QKRX01000020">
    <property type="protein sequence ID" value="RAU16620.1"/>
    <property type="molecule type" value="Genomic_DNA"/>
</dbReference>
<dbReference type="GO" id="GO:0016773">
    <property type="term" value="F:phosphotransferase activity, alcohol group as acceptor"/>
    <property type="evidence" value="ECO:0007669"/>
    <property type="project" value="UniProtKB-UniRule"/>
</dbReference>
<dbReference type="PANTHER" id="PTHR30605:SF0">
    <property type="entry name" value="ANHYDRO-N-ACETYLMURAMIC ACID KINASE"/>
    <property type="match status" value="1"/>
</dbReference>
<feature type="binding site" evidence="1">
    <location>
        <begin position="11"/>
        <end position="18"/>
    </location>
    <ligand>
        <name>ATP</name>
        <dbReference type="ChEBI" id="CHEBI:30616"/>
    </ligand>
</feature>
<dbReference type="GO" id="GO:0097175">
    <property type="term" value="P:1,6-anhydro-N-acetyl-beta-muramic acid catabolic process"/>
    <property type="evidence" value="ECO:0007669"/>
    <property type="project" value="UniProtKB-UniRule"/>
</dbReference>
<dbReference type="OrthoDB" id="9763949at2"/>
<dbReference type="UniPathway" id="UPA00544"/>
<dbReference type="Pfam" id="PF03702">
    <property type="entry name" value="AnmK"/>
    <property type="match status" value="1"/>
</dbReference>
<comment type="pathway">
    <text evidence="1">Cell wall biogenesis; peptidoglycan recycling.</text>
</comment>
<dbReference type="AlphaFoldDB" id="A0A364NHW3"/>
<dbReference type="GO" id="GO:0009254">
    <property type="term" value="P:peptidoglycan turnover"/>
    <property type="evidence" value="ECO:0007669"/>
    <property type="project" value="UniProtKB-UniRule"/>
</dbReference>
<comment type="caution">
    <text evidence="2">The sequence shown here is derived from an EMBL/GenBank/DDBJ whole genome shotgun (WGS) entry which is preliminary data.</text>
</comment>
<dbReference type="UniPathway" id="UPA00343"/>
<sequence length="367" mass="40691">MSHYFIGIMSGTSLDSIDSVLVSFDTEFKLYGTHREAIPSDLKEKILRLTQPGQSEIEALAHLDPLLGEVFAQNALALMDKYNVTQTHITAIGCHGQTLRHYPEQGFSLQAGDPNIICERTGVLTIADFRRRDIAAGGQGAPLVPAFHDHLFRSDQQNRIIVNIGGMANLTYLPADRSAQVLGYDSGPGNVLLDAWIHRHKQLHFDEHGHWAKSGRIHAELLRTLQNHDYFKLTPPKSTGREAFHVDWLDSVISTIKAPIQPEDVQATLTELTASSICEDIKRLEKDGKADIFLCGGGAHNTFLKSRIELGLERSTQKTDTLGLDVDWVEACAFAWLAWRAVHHQTGNLPDVTGAKGKRILGGMYYP</sequence>
<dbReference type="CDD" id="cd24050">
    <property type="entry name" value="ASKHA_NBD_ANMK"/>
    <property type="match status" value="1"/>
</dbReference>
<dbReference type="InterPro" id="IPR005338">
    <property type="entry name" value="Anhydro_N_Ac-Mur_kinase"/>
</dbReference>
<dbReference type="NCBIfam" id="NF007139">
    <property type="entry name" value="PRK09585.1-3"/>
    <property type="match status" value="1"/>
</dbReference>
<name>A0A364NHW3_9GAMM</name>
<proteinExistence type="inferred from homology"/>
<accession>A0A364NHW3</accession>
<keyword evidence="1" id="KW-0119">Carbohydrate metabolism</keyword>
<comment type="similarity">
    <text evidence="1">Belongs to the anhydro-N-acetylmuramic acid kinase family.</text>
</comment>
<evidence type="ECO:0000313" key="2">
    <source>
        <dbReference type="EMBL" id="RAU16620.1"/>
    </source>
</evidence>
<dbReference type="EC" id="2.7.1.170" evidence="1"/>
<dbReference type="PANTHER" id="PTHR30605">
    <property type="entry name" value="ANHYDRO-N-ACETYLMURAMIC ACID KINASE"/>
    <property type="match status" value="1"/>
</dbReference>
<keyword evidence="1" id="KW-0067">ATP-binding</keyword>
<dbReference type="SUPFAM" id="SSF53067">
    <property type="entry name" value="Actin-like ATPase domain"/>
    <property type="match status" value="1"/>
</dbReference>
<dbReference type="RefSeq" id="WP_112160565.1">
    <property type="nucleotide sequence ID" value="NZ_QKRX01000020.1"/>
</dbReference>
<keyword evidence="1" id="KW-0547">Nucleotide-binding</keyword>
<dbReference type="Proteomes" id="UP000250744">
    <property type="component" value="Unassembled WGS sequence"/>
</dbReference>
<reference evidence="2 3" key="1">
    <citation type="submission" date="2018-06" db="EMBL/GenBank/DDBJ databases">
        <title>Nitrincola tibetense sp. nov., isolated from Lake XuguoCo on Tibetan Plateau.</title>
        <authorList>
            <person name="Xing P."/>
        </authorList>
    </citation>
    <scope>NUCLEOTIDE SEQUENCE [LARGE SCALE GENOMIC DNA]</scope>
    <source>
        <strain evidence="3">xg18</strain>
    </source>
</reference>
<dbReference type="GO" id="GO:0016301">
    <property type="term" value="F:kinase activity"/>
    <property type="evidence" value="ECO:0007669"/>
    <property type="project" value="UniProtKB-KW"/>
</dbReference>
<keyword evidence="1 2" id="KW-0418">Kinase</keyword>
<evidence type="ECO:0000256" key="1">
    <source>
        <dbReference type="HAMAP-Rule" id="MF_01270"/>
    </source>
</evidence>
<gene>
    <name evidence="1" type="primary">anmK</name>
    <name evidence="2" type="ORF">DN062_17375</name>
</gene>
<comment type="function">
    <text evidence="1">Catalyzes the specific phosphorylation of 1,6-anhydro-N-acetylmuramic acid (anhMurNAc) with the simultaneous cleavage of the 1,6-anhydro ring, generating MurNAc-6-P. Is required for the utilization of anhMurNAc either imported from the medium or derived from its own cell wall murein, and thus plays a role in cell wall recycling.</text>
</comment>
<dbReference type="Gene3D" id="3.30.420.40">
    <property type="match status" value="2"/>
</dbReference>
<comment type="catalytic activity">
    <reaction evidence="1">
        <text>1,6-anhydro-N-acetyl-beta-muramate + ATP + H2O = N-acetyl-D-muramate 6-phosphate + ADP + H(+)</text>
        <dbReference type="Rhea" id="RHEA:24952"/>
        <dbReference type="ChEBI" id="CHEBI:15377"/>
        <dbReference type="ChEBI" id="CHEBI:15378"/>
        <dbReference type="ChEBI" id="CHEBI:30616"/>
        <dbReference type="ChEBI" id="CHEBI:58690"/>
        <dbReference type="ChEBI" id="CHEBI:58722"/>
        <dbReference type="ChEBI" id="CHEBI:456216"/>
        <dbReference type="EC" id="2.7.1.170"/>
    </reaction>
</comment>
<keyword evidence="3" id="KW-1185">Reference proteome</keyword>
<organism evidence="2 3">
    <name type="scientific">Nitrincola tibetensis</name>
    <dbReference type="NCBI Taxonomy" id="2219697"/>
    <lineage>
        <taxon>Bacteria</taxon>
        <taxon>Pseudomonadati</taxon>
        <taxon>Pseudomonadota</taxon>
        <taxon>Gammaproteobacteria</taxon>
        <taxon>Oceanospirillales</taxon>
        <taxon>Oceanospirillaceae</taxon>
        <taxon>Nitrincola</taxon>
    </lineage>
</organism>
<dbReference type="InterPro" id="IPR043129">
    <property type="entry name" value="ATPase_NBD"/>
</dbReference>